<dbReference type="RefSeq" id="WP_163228269.1">
    <property type="nucleotide sequence ID" value="NZ_WHZU01000011.1"/>
</dbReference>
<evidence type="ECO:0000313" key="2">
    <source>
        <dbReference type="Proteomes" id="UP000475155"/>
    </source>
</evidence>
<gene>
    <name evidence="1" type="ORF">GFD18_07635</name>
</gene>
<comment type="caution">
    <text evidence="1">The sequence shown here is derived from an EMBL/GenBank/DDBJ whole genome shotgun (WGS) entry which is preliminary data.</text>
</comment>
<protein>
    <submittedName>
        <fullName evidence="1">Uncharacterized protein</fullName>
    </submittedName>
</protein>
<dbReference type="EMBL" id="WHZU01000011">
    <property type="protein sequence ID" value="NEH11958.1"/>
    <property type="molecule type" value="Genomic_DNA"/>
</dbReference>
<accession>A0ABX0CH02</accession>
<keyword evidence="2" id="KW-1185">Reference proteome</keyword>
<proteinExistence type="predicted"/>
<evidence type="ECO:0000313" key="1">
    <source>
        <dbReference type="EMBL" id="NEH11958.1"/>
    </source>
</evidence>
<dbReference type="Proteomes" id="UP000475155">
    <property type="component" value="Unassembled WGS sequence"/>
</dbReference>
<name>A0ABX0CH02_9BIFI</name>
<reference evidence="1 2" key="1">
    <citation type="submission" date="2019-10" db="EMBL/GenBank/DDBJ databases">
        <title>Bifidobacterium from non-human primates.</title>
        <authorList>
            <person name="Modesto M."/>
        </authorList>
    </citation>
    <scope>NUCLEOTIDE SEQUENCE [LARGE SCALE GENOMIC DNA]</scope>
    <source>
        <strain evidence="1 2">SMA1</strain>
    </source>
</reference>
<organism evidence="1 2">
    <name type="scientific">Bifidobacterium saimiriisciurei</name>
    <dbReference type="NCBI Taxonomy" id="2661627"/>
    <lineage>
        <taxon>Bacteria</taxon>
        <taxon>Bacillati</taxon>
        <taxon>Actinomycetota</taxon>
        <taxon>Actinomycetes</taxon>
        <taxon>Bifidobacteriales</taxon>
        <taxon>Bifidobacteriaceae</taxon>
        <taxon>Bifidobacterium</taxon>
    </lineage>
</organism>
<sequence>MMDIKSCTPRRIRVTMTRMNAEIVCSMPRFPASATNLGVAYAHIAAMSRLDNAIWAKQGNDWQQFPCAKPHAHTLKSAKRSAGIRSCNGVSPSWIIAFHRAESREK</sequence>